<keyword evidence="4 7" id="KW-0812">Transmembrane</keyword>
<keyword evidence="5 8" id="KW-1133">Transmembrane helix</keyword>
<dbReference type="RefSeq" id="WP_353546611.1">
    <property type="nucleotide sequence ID" value="NZ_JAGKSB010000005.1"/>
</dbReference>
<evidence type="ECO:0000256" key="2">
    <source>
        <dbReference type="ARBA" id="ARBA00010581"/>
    </source>
</evidence>
<feature type="transmembrane region" description="Helical" evidence="8">
    <location>
        <begin position="21"/>
        <end position="42"/>
    </location>
</feature>
<protein>
    <submittedName>
        <fullName evidence="10">Cytochrome c oxidase subunit 3</fullName>
    </submittedName>
</protein>
<feature type="transmembrane region" description="Helical" evidence="8">
    <location>
        <begin position="54"/>
        <end position="78"/>
    </location>
</feature>
<name>A0A8T4H8M0_9SPHI</name>
<evidence type="ECO:0000313" key="11">
    <source>
        <dbReference type="Proteomes" id="UP000679691"/>
    </source>
</evidence>
<evidence type="ECO:0000256" key="3">
    <source>
        <dbReference type="ARBA" id="ARBA00022475"/>
    </source>
</evidence>
<evidence type="ECO:0000256" key="6">
    <source>
        <dbReference type="ARBA" id="ARBA00023136"/>
    </source>
</evidence>
<feature type="transmembrane region" description="Helical" evidence="8">
    <location>
        <begin position="129"/>
        <end position="153"/>
    </location>
</feature>
<evidence type="ECO:0000256" key="4">
    <source>
        <dbReference type="ARBA" id="ARBA00022692"/>
    </source>
</evidence>
<dbReference type="GO" id="GO:0004129">
    <property type="term" value="F:cytochrome-c oxidase activity"/>
    <property type="evidence" value="ECO:0007669"/>
    <property type="project" value="InterPro"/>
</dbReference>
<dbReference type="InterPro" id="IPR013833">
    <property type="entry name" value="Cyt_c_oxidase_su3_a-hlx"/>
</dbReference>
<dbReference type="AlphaFoldDB" id="A0A8T4H8M0"/>
<comment type="similarity">
    <text evidence="2 7">Belongs to the cytochrome c oxidase subunit 3 family.</text>
</comment>
<comment type="caution">
    <text evidence="10">The sequence shown here is derived from an EMBL/GenBank/DDBJ whole genome shotgun (WGS) entry which is preliminary data.</text>
</comment>
<evidence type="ECO:0000256" key="1">
    <source>
        <dbReference type="ARBA" id="ARBA00004651"/>
    </source>
</evidence>
<keyword evidence="6 8" id="KW-0472">Membrane</keyword>
<evidence type="ECO:0000313" key="10">
    <source>
        <dbReference type="EMBL" id="MBP3943124.1"/>
    </source>
</evidence>
<dbReference type="GO" id="GO:0005886">
    <property type="term" value="C:plasma membrane"/>
    <property type="evidence" value="ECO:0007669"/>
    <property type="project" value="UniProtKB-SubCell"/>
</dbReference>
<dbReference type="Proteomes" id="UP000679691">
    <property type="component" value="Unassembled WGS sequence"/>
</dbReference>
<evidence type="ECO:0000256" key="5">
    <source>
        <dbReference type="ARBA" id="ARBA00022989"/>
    </source>
</evidence>
<sequence length="193" mass="21749">MVGNTENTDLTRAKKAQKFNLWLGLIGMFMMFAALSSGYIVYTASGIDKGLKTTLPNTFILSTLAIVVSSITIQLAFNAAKKKDKPKQKLFLLITMVLGIVFFASQIHSWNVLSERGIFFVSNNASQSFLYIFTGMHLAHIIAGLIVLARAYFGVSSDIPAEKSYFRIELANIFWHFLDILWIYIYVFLLLNQ</sequence>
<dbReference type="PROSITE" id="PS50253">
    <property type="entry name" value="COX3"/>
    <property type="match status" value="1"/>
</dbReference>
<dbReference type="SUPFAM" id="SSF81452">
    <property type="entry name" value="Cytochrome c oxidase subunit III-like"/>
    <property type="match status" value="1"/>
</dbReference>
<evidence type="ECO:0000259" key="9">
    <source>
        <dbReference type="PROSITE" id="PS50253"/>
    </source>
</evidence>
<accession>A0A8T4H8M0</accession>
<feature type="domain" description="Heme-copper oxidase subunit III family profile" evidence="9">
    <location>
        <begin position="1"/>
        <end position="193"/>
    </location>
</feature>
<dbReference type="PANTHER" id="PTHR11403">
    <property type="entry name" value="CYTOCHROME C OXIDASE SUBUNIT III"/>
    <property type="match status" value="1"/>
</dbReference>
<gene>
    <name evidence="10" type="ORF">J5U18_06040</name>
</gene>
<dbReference type="EMBL" id="JAGKSB010000005">
    <property type="protein sequence ID" value="MBP3943124.1"/>
    <property type="molecule type" value="Genomic_DNA"/>
</dbReference>
<feature type="transmembrane region" description="Helical" evidence="8">
    <location>
        <begin position="90"/>
        <end position="109"/>
    </location>
</feature>
<proteinExistence type="inferred from homology"/>
<evidence type="ECO:0000256" key="7">
    <source>
        <dbReference type="RuleBase" id="RU003376"/>
    </source>
</evidence>
<dbReference type="Gene3D" id="1.20.120.80">
    <property type="entry name" value="Cytochrome c oxidase, subunit III, four-helix bundle"/>
    <property type="match status" value="1"/>
</dbReference>
<evidence type="ECO:0000256" key="8">
    <source>
        <dbReference type="SAM" id="Phobius"/>
    </source>
</evidence>
<feature type="transmembrane region" description="Helical" evidence="8">
    <location>
        <begin position="173"/>
        <end position="191"/>
    </location>
</feature>
<reference evidence="10" key="1">
    <citation type="submission" date="2021-03" db="EMBL/GenBank/DDBJ databases">
        <authorList>
            <person name="Lu T."/>
            <person name="Wang Q."/>
            <person name="Han X."/>
        </authorList>
    </citation>
    <scope>NUCLEOTIDE SEQUENCE</scope>
    <source>
        <strain evidence="10">WQ 2009</strain>
    </source>
</reference>
<dbReference type="GO" id="GO:0019646">
    <property type="term" value="P:aerobic electron transport chain"/>
    <property type="evidence" value="ECO:0007669"/>
    <property type="project" value="InterPro"/>
</dbReference>
<dbReference type="Pfam" id="PF00510">
    <property type="entry name" value="COX3"/>
    <property type="match status" value="1"/>
</dbReference>
<comment type="subcellular location">
    <subcellularLocation>
        <location evidence="1 7">Cell membrane</location>
        <topology evidence="1 7">Multi-pass membrane protein</topology>
    </subcellularLocation>
</comment>
<keyword evidence="11" id="KW-1185">Reference proteome</keyword>
<dbReference type="PANTHER" id="PTHR11403:SF2">
    <property type="entry name" value="CYTOCHROME BO(3) UBIQUINOL OXIDASE SUBUNIT 3"/>
    <property type="match status" value="1"/>
</dbReference>
<dbReference type="InterPro" id="IPR035973">
    <property type="entry name" value="Cyt_c_oxidase_su3-like_sf"/>
</dbReference>
<keyword evidence="3" id="KW-1003">Cell membrane</keyword>
<dbReference type="InterPro" id="IPR000298">
    <property type="entry name" value="Cyt_c_oxidase-like_su3"/>
</dbReference>
<organism evidence="10 11">
    <name type="scientific">Rhinopithecimicrobium faecis</name>
    <dbReference type="NCBI Taxonomy" id="2820698"/>
    <lineage>
        <taxon>Bacteria</taxon>
        <taxon>Pseudomonadati</taxon>
        <taxon>Bacteroidota</taxon>
        <taxon>Sphingobacteriia</taxon>
        <taxon>Sphingobacteriales</taxon>
        <taxon>Sphingobacteriaceae</taxon>
        <taxon>Rhinopithecimicrobium</taxon>
    </lineage>
</organism>
<dbReference type="InterPro" id="IPR024791">
    <property type="entry name" value="Cyt_c/ubiquinol_Oxase_su3"/>
</dbReference>